<dbReference type="RefSeq" id="WP_006289969.1">
    <property type="nucleotide sequence ID" value="NZ_ARPM03000160.1"/>
</dbReference>
<dbReference type="CDD" id="cd00616">
    <property type="entry name" value="AHBA_syn"/>
    <property type="match status" value="1"/>
</dbReference>
<dbReference type="GO" id="GO:0030170">
    <property type="term" value="F:pyridoxal phosphate binding"/>
    <property type="evidence" value="ECO:0007669"/>
    <property type="project" value="TreeGrafter"/>
</dbReference>
<feature type="active site" description="Proton acceptor" evidence="1">
    <location>
        <position position="190"/>
    </location>
</feature>
<keyword evidence="4" id="KW-0032">Aminotransferase</keyword>
<evidence type="ECO:0000256" key="3">
    <source>
        <dbReference type="RuleBase" id="RU004508"/>
    </source>
</evidence>
<gene>
    <name evidence="4" type="ORF">K737_300891</name>
</gene>
<dbReference type="InterPro" id="IPR000653">
    <property type="entry name" value="DegT/StrS_aminotransferase"/>
</dbReference>
<organism evidence="4 5">
    <name type="scientific">Holospora undulata HU1</name>
    <dbReference type="NCBI Taxonomy" id="1321371"/>
    <lineage>
        <taxon>Bacteria</taxon>
        <taxon>Pseudomonadati</taxon>
        <taxon>Pseudomonadota</taxon>
        <taxon>Alphaproteobacteria</taxon>
        <taxon>Holosporales</taxon>
        <taxon>Holosporaceae</taxon>
        <taxon>Holospora</taxon>
    </lineage>
</organism>
<dbReference type="Gene3D" id="3.90.1150.10">
    <property type="entry name" value="Aspartate Aminotransferase, domain 1"/>
    <property type="match status" value="1"/>
</dbReference>
<dbReference type="InterPro" id="IPR015422">
    <property type="entry name" value="PyrdxlP-dep_Trfase_small"/>
</dbReference>
<feature type="modified residue" description="N6-(pyridoxal phosphate)lysine" evidence="2">
    <location>
        <position position="190"/>
    </location>
</feature>
<dbReference type="GO" id="GO:0000271">
    <property type="term" value="P:polysaccharide biosynthetic process"/>
    <property type="evidence" value="ECO:0007669"/>
    <property type="project" value="TreeGrafter"/>
</dbReference>
<comment type="similarity">
    <text evidence="3">Belongs to the DegT/DnrJ/EryC1 family.</text>
</comment>
<dbReference type="InterPro" id="IPR015421">
    <property type="entry name" value="PyrdxlP-dep_Trfase_major"/>
</dbReference>
<evidence type="ECO:0000256" key="1">
    <source>
        <dbReference type="PIRSR" id="PIRSR000390-1"/>
    </source>
</evidence>
<dbReference type="AlphaFoldDB" id="A0A061JI68"/>
<keyword evidence="5" id="KW-1185">Reference proteome</keyword>
<comment type="caution">
    <text evidence="4">The sequence shown here is derived from an EMBL/GenBank/DDBJ whole genome shotgun (WGS) entry which is preliminary data.</text>
</comment>
<protein>
    <submittedName>
        <fullName evidence="4">UDP-2-acetamido-2-deoxy-3-oxo-D-glucuronate aminotransferase</fullName>
    </submittedName>
</protein>
<accession>A0A061JI68</accession>
<evidence type="ECO:0000313" key="5">
    <source>
        <dbReference type="Proteomes" id="UP000026922"/>
    </source>
</evidence>
<dbReference type="PANTHER" id="PTHR30244">
    <property type="entry name" value="TRANSAMINASE"/>
    <property type="match status" value="1"/>
</dbReference>
<name>A0A061JI68_9PROT</name>
<reference evidence="4 5" key="1">
    <citation type="journal article" date="2013" name="Genome Announc.">
        <title>Draft Genome Sequence of Holospora undulata Strain HU1, a Micronucleus-Specific Symbiont of the Ciliate Paramecium caudatum.</title>
        <authorList>
            <person name="Dohra H."/>
            <person name="Suzuki H."/>
            <person name="Suzuki T."/>
            <person name="Tanaka K."/>
            <person name="Fujishima M."/>
        </authorList>
    </citation>
    <scope>NUCLEOTIDE SEQUENCE [LARGE SCALE GENOMIC DNA]</scope>
    <source>
        <strain evidence="4 5">HU1</strain>
    </source>
</reference>
<dbReference type="SUPFAM" id="SSF53383">
    <property type="entry name" value="PLP-dependent transferases"/>
    <property type="match status" value="1"/>
</dbReference>
<dbReference type="Gene3D" id="3.40.640.10">
    <property type="entry name" value="Type I PLP-dependent aspartate aminotransferase-like (Major domain)"/>
    <property type="match status" value="1"/>
</dbReference>
<dbReference type="Pfam" id="PF01041">
    <property type="entry name" value="DegT_DnrJ_EryC1"/>
    <property type="match status" value="1"/>
</dbReference>
<dbReference type="InterPro" id="IPR015424">
    <property type="entry name" value="PyrdxlP-dep_Trfase"/>
</dbReference>
<dbReference type="Proteomes" id="UP000026922">
    <property type="component" value="Unassembled WGS sequence"/>
</dbReference>
<evidence type="ECO:0000313" key="4">
    <source>
        <dbReference type="EMBL" id="ETZ04704.1"/>
    </source>
</evidence>
<proteinExistence type="inferred from homology"/>
<keyword evidence="4" id="KW-0808">Transferase</keyword>
<evidence type="ECO:0000256" key="2">
    <source>
        <dbReference type="PIRSR" id="PIRSR000390-2"/>
    </source>
</evidence>
<dbReference type="GO" id="GO:0008483">
    <property type="term" value="F:transaminase activity"/>
    <property type="evidence" value="ECO:0007669"/>
    <property type="project" value="UniProtKB-KW"/>
</dbReference>
<dbReference type="EMBL" id="ARPM03000160">
    <property type="protein sequence ID" value="ETZ04704.1"/>
    <property type="molecule type" value="Genomic_DNA"/>
</dbReference>
<dbReference type="PANTHER" id="PTHR30244:SF42">
    <property type="entry name" value="UDP-2-ACETAMIDO-2-DEOXY-3-OXO-D-GLUCURONATE AMINOTRANSFERASE"/>
    <property type="match status" value="1"/>
</dbReference>
<sequence length="372" mass="41228">MQFINLKAQLERLRSDIDSAIKRVLDHGIFIMGPEVYELEKQLENFCDVKHAITCSNGTDALNLGLMAYQVGPGDAVFVPSFTFAATAEVVAWRGAVPVFIDVLESSYNMDPQSLEQGISHAKRLGLTPKGIIPVDLFGHPADYDEIQAIATAHRLWIIADAAQSFGATYKTKKVGTIGDIATTSFFPAKPLGCYGDGGAVFTNDDDLASIIRSLRVHGQGKEKYDNVRIGVNCRLDTIQAAILIEKMKVFPDELMTRQKIADAYQQGMQDILHVPVYHREATSSWAQYTVRLPDEVCRSTLMKRLKDVEIPSVIYYEKPLHLQSAYKNYPTATGESLPQCEALSKNVLSLPMSGYMDEADRVIQAIKKCVC</sequence>
<dbReference type="PIRSF" id="PIRSF000390">
    <property type="entry name" value="PLP_StrS"/>
    <property type="match status" value="1"/>
</dbReference>
<keyword evidence="2 3" id="KW-0663">Pyridoxal phosphate</keyword>